<dbReference type="InterPro" id="IPR050411">
    <property type="entry name" value="AlphaKG_dependent_hydroxylases"/>
</dbReference>
<dbReference type="NCBIfam" id="TIGR02410">
    <property type="entry name" value="carnitine_TMLD"/>
    <property type="match status" value="1"/>
</dbReference>
<feature type="compositionally biased region" description="Polar residues" evidence="10">
    <location>
        <begin position="20"/>
        <end position="45"/>
    </location>
</feature>
<gene>
    <name evidence="12" type="ORF">LECACI_7A005664</name>
</gene>
<dbReference type="GO" id="GO:0005506">
    <property type="term" value="F:iron ion binding"/>
    <property type="evidence" value="ECO:0007669"/>
    <property type="project" value="InterPro"/>
</dbReference>
<comment type="similarity">
    <text evidence="4">Belongs to the gamma-BBH/TMLD family.</text>
</comment>
<evidence type="ECO:0000256" key="2">
    <source>
        <dbReference type="ARBA" id="ARBA00001961"/>
    </source>
</evidence>
<evidence type="ECO:0000313" key="12">
    <source>
        <dbReference type="EMBL" id="CAK4030506.1"/>
    </source>
</evidence>
<keyword evidence="7 12" id="KW-0223">Dioxygenase</keyword>
<dbReference type="GO" id="GO:0045329">
    <property type="term" value="P:carnitine biosynthetic process"/>
    <property type="evidence" value="ECO:0007669"/>
    <property type="project" value="UniProtKB-KW"/>
</dbReference>
<dbReference type="Pfam" id="PF02668">
    <property type="entry name" value="TauD"/>
    <property type="match status" value="1"/>
</dbReference>
<evidence type="ECO:0000256" key="1">
    <source>
        <dbReference type="ARBA" id="ARBA00001954"/>
    </source>
</evidence>
<evidence type="ECO:0000313" key="13">
    <source>
        <dbReference type="Proteomes" id="UP001296104"/>
    </source>
</evidence>
<evidence type="ECO:0000256" key="3">
    <source>
        <dbReference type="ARBA" id="ARBA00005022"/>
    </source>
</evidence>
<feature type="region of interest" description="Disordered" evidence="10">
    <location>
        <begin position="1"/>
        <end position="80"/>
    </location>
</feature>
<dbReference type="Proteomes" id="UP001296104">
    <property type="component" value="Unassembled WGS sequence"/>
</dbReference>
<dbReference type="EMBL" id="CAVMBE010000037">
    <property type="protein sequence ID" value="CAK4030506.1"/>
    <property type="molecule type" value="Genomic_DNA"/>
</dbReference>
<evidence type="ECO:0000256" key="5">
    <source>
        <dbReference type="ARBA" id="ARBA00022723"/>
    </source>
</evidence>
<dbReference type="Gene3D" id="3.60.130.10">
    <property type="entry name" value="Clavaminate synthase-like"/>
    <property type="match status" value="1"/>
</dbReference>
<dbReference type="SUPFAM" id="SSF51197">
    <property type="entry name" value="Clavaminate synthase-like"/>
    <property type="match status" value="1"/>
</dbReference>
<proteinExistence type="inferred from homology"/>
<dbReference type="PANTHER" id="PTHR10696:SF51">
    <property type="entry name" value="TRIMETHYLLYSINE DIOXYGENASE, MITOCHONDRIAL"/>
    <property type="match status" value="1"/>
</dbReference>
<protein>
    <submittedName>
        <fullName evidence="12">Trimethyllysine dioxygenase</fullName>
    </submittedName>
</protein>
<evidence type="ECO:0000256" key="4">
    <source>
        <dbReference type="ARBA" id="ARBA00008654"/>
    </source>
</evidence>
<evidence type="ECO:0000256" key="9">
    <source>
        <dbReference type="ARBA" id="ARBA00023004"/>
    </source>
</evidence>
<keyword evidence="9" id="KW-0408">Iron</keyword>
<comment type="caution">
    <text evidence="12">The sequence shown here is derived from an EMBL/GenBank/DDBJ whole genome shotgun (WGS) entry which is preliminary data.</text>
</comment>
<keyword evidence="8" id="KW-0560">Oxidoreductase</keyword>
<comment type="cofactor">
    <cofactor evidence="2">
        <name>L-ascorbate</name>
        <dbReference type="ChEBI" id="CHEBI:38290"/>
    </cofactor>
</comment>
<comment type="pathway">
    <text evidence="3">Amine and polyamine biosynthesis; carnitine biosynthesis.</text>
</comment>
<name>A0AAI8Z151_9PEZI</name>
<comment type="cofactor">
    <cofactor evidence="1">
        <name>Fe(2+)</name>
        <dbReference type="ChEBI" id="CHEBI:29033"/>
    </cofactor>
</comment>
<keyword evidence="13" id="KW-1185">Reference proteome</keyword>
<dbReference type="InterPro" id="IPR012776">
    <property type="entry name" value="Trimethyllysine_dOase"/>
</dbReference>
<evidence type="ECO:0000256" key="8">
    <source>
        <dbReference type="ARBA" id="ARBA00023002"/>
    </source>
</evidence>
<sequence>MQPIQNASRGVSRKHLGSRWLNQAYRSRGQSQYQDTSKTPLSTSAPLRDASFESKSGRLSQDAPKERSVHPPKAFRSTAQPDYILNPRFRSHPIPRFDGEGVPPLSLLVENGELKFYDEAENQSTRVSGRWLRDNCSCSQCRNIDTAQRQINVLKVGEVVNPCNARSFTLSRQGDLNTKITNYDIRGDHVTRTWGFCFVDDMPATPEATEALLESIGPIRVTHYGGFYDFTSDLSSKDTAYTSEALEPHTDNTYFTEPAGIQALHMLSHTDGSGGESSLVDGFGAAVQLYVEDREAYLTLSDTGVYTHASGNEGISIQPSQPFPTLSHDPEHHFLTQVRWNNADRAGVATDFASIDTWYDAAARFDKILSDQKNQYWFQLKPGQTLLFDNWRVLHGRTAFTGKRRMCGGYINRDDFISKYRMTSMTADDMNFSTVTG</sequence>
<reference evidence="12" key="1">
    <citation type="submission" date="2023-11" db="EMBL/GenBank/DDBJ databases">
        <authorList>
            <person name="Alioto T."/>
            <person name="Alioto T."/>
            <person name="Gomez Garrido J."/>
        </authorList>
    </citation>
    <scope>NUCLEOTIDE SEQUENCE</scope>
</reference>
<dbReference type="FunFam" id="3.60.130.10:FF:000001">
    <property type="entry name" value="Trimethyllysine dioxygenase, mitochondrial"/>
    <property type="match status" value="1"/>
</dbReference>
<dbReference type="AlphaFoldDB" id="A0AAI8Z151"/>
<dbReference type="PANTHER" id="PTHR10696">
    <property type="entry name" value="GAMMA-BUTYROBETAINE HYDROXYLASE-RELATED"/>
    <property type="match status" value="1"/>
</dbReference>
<dbReference type="InterPro" id="IPR042098">
    <property type="entry name" value="TauD-like_sf"/>
</dbReference>
<dbReference type="InterPro" id="IPR003819">
    <property type="entry name" value="TauD/TfdA-like"/>
</dbReference>
<evidence type="ECO:0000259" key="11">
    <source>
        <dbReference type="Pfam" id="PF02668"/>
    </source>
</evidence>
<organism evidence="12 13">
    <name type="scientific">Lecanosticta acicola</name>
    <dbReference type="NCBI Taxonomy" id="111012"/>
    <lineage>
        <taxon>Eukaryota</taxon>
        <taxon>Fungi</taxon>
        <taxon>Dikarya</taxon>
        <taxon>Ascomycota</taxon>
        <taxon>Pezizomycotina</taxon>
        <taxon>Dothideomycetes</taxon>
        <taxon>Dothideomycetidae</taxon>
        <taxon>Mycosphaerellales</taxon>
        <taxon>Mycosphaerellaceae</taxon>
        <taxon>Lecanosticta</taxon>
    </lineage>
</organism>
<keyword evidence="5" id="KW-0479">Metal-binding</keyword>
<dbReference type="GO" id="GO:0005739">
    <property type="term" value="C:mitochondrion"/>
    <property type="evidence" value="ECO:0007669"/>
    <property type="project" value="TreeGrafter"/>
</dbReference>
<dbReference type="CDD" id="cd00250">
    <property type="entry name" value="CAS_like"/>
    <property type="match status" value="1"/>
</dbReference>
<feature type="domain" description="TauD/TfdA-like" evidence="11">
    <location>
        <begin position="192"/>
        <end position="410"/>
    </location>
</feature>
<evidence type="ECO:0000256" key="10">
    <source>
        <dbReference type="SAM" id="MobiDB-lite"/>
    </source>
</evidence>
<evidence type="ECO:0000256" key="6">
    <source>
        <dbReference type="ARBA" id="ARBA00022873"/>
    </source>
</evidence>
<dbReference type="GO" id="GO:0050353">
    <property type="term" value="F:trimethyllysine dioxygenase activity"/>
    <property type="evidence" value="ECO:0007669"/>
    <property type="project" value="InterPro"/>
</dbReference>
<evidence type="ECO:0000256" key="7">
    <source>
        <dbReference type="ARBA" id="ARBA00022964"/>
    </source>
</evidence>
<keyword evidence="6" id="KW-0124">Carnitine biosynthesis</keyword>
<accession>A0AAI8Z151</accession>